<dbReference type="Proteomes" id="UP000762676">
    <property type="component" value="Unassembled WGS sequence"/>
</dbReference>
<protein>
    <submittedName>
        <fullName evidence="2">Uncharacterized protein</fullName>
    </submittedName>
</protein>
<evidence type="ECO:0000313" key="3">
    <source>
        <dbReference type="Proteomes" id="UP000762676"/>
    </source>
</evidence>
<evidence type="ECO:0000256" key="1">
    <source>
        <dbReference type="SAM" id="MobiDB-lite"/>
    </source>
</evidence>
<accession>A0AAV4HZG4</accession>
<feature type="region of interest" description="Disordered" evidence="1">
    <location>
        <begin position="1"/>
        <end position="49"/>
    </location>
</feature>
<comment type="caution">
    <text evidence="2">The sequence shown here is derived from an EMBL/GenBank/DDBJ whole genome shotgun (WGS) entry which is preliminary data.</text>
</comment>
<reference evidence="2 3" key="1">
    <citation type="journal article" date="2021" name="Elife">
        <title>Chloroplast acquisition without the gene transfer in kleptoplastic sea slugs, Plakobranchus ocellatus.</title>
        <authorList>
            <person name="Maeda T."/>
            <person name="Takahashi S."/>
            <person name="Yoshida T."/>
            <person name="Shimamura S."/>
            <person name="Takaki Y."/>
            <person name="Nagai Y."/>
            <person name="Toyoda A."/>
            <person name="Suzuki Y."/>
            <person name="Arimoto A."/>
            <person name="Ishii H."/>
            <person name="Satoh N."/>
            <person name="Nishiyama T."/>
            <person name="Hasebe M."/>
            <person name="Maruyama T."/>
            <person name="Minagawa J."/>
            <person name="Obokata J."/>
            <person name="Shigenobu S."/>
        </authorList>
    </citation>
    <scope>NUCLEOTIDE SEQUENCE [LARGE SCALE GENOMIC DNA]</scope>
</reference>
<feature type="compositionally biased region" description="Low complexity" evidence="1">
    <location>
        <begin position="13"/>
        <end position="26"/>
    </location>
</feature>
<organism evidence="2 3">
    <name type="scientific">Elysia marginata</name>
    <dbReference type="NCBI Taxonomy" id="1093978"/>
    <lineage>
        <taxon>Eukaryota</taxon>
        <taxon>Metazoa</taxon>
        <taxon>Spiralia</taxon>
        <taxon>Lophotrochozoa</taxon>
        <taxon>Mollusca</taxon>
        <taxon>Gastropoda</taxon>
        <taxon>Heterobranchia</taxon>
        <taxon>Euthyneura</taxon>
        <taxon>Panpulmonata</taxon>
        <taxon>Sacoglossa</taxon>
        <taxon>Placobranchoidea</taxon>
        <taxon>Plakobranchidae</taxon>
        <taxon>Elysia</taxon>
    </lineage>
</organism>
<proteinExistence type="predicted"/>
<evidence type="ECO:0000313" key="2">
    <source>
        <dbReference type="EMBL" id="GFS02995.1"/>
    </source>
</evidence>
<dbReference type="AlphaFoldDB" id="A0AAV4HZG4"/>
<dbReference type="EMBL" id="BMAT01009263">
    <property type="protein sequence ID" value="GFS02995.1"/>
    <property type="molecule type" value="Genomic_DNA"/>
</dbReference>
<keyword evidence="3" id="KW-1185">Reference proteome</keyword>
<name>A0AAV4HZG4_9GAST</name>
<sequence>MLKKATSPTMPKVLPSLTSVTPLVSPTSPPTTPGAAPGSGDSGKTTTVSSPTMKMRLSHMLHNATHMKTKGMCSAPKVSQPKSDLCTCAMISLLKYSLKSKVSRGIPLQYCTVYIAKWHDIVHCQHSQRVHSYLIFNDSVEVVMSRLVVCGACCRDVKCLSD</sequence>
<gene>
    <name evidence="2" type="ORF">ElyMa_004621800</name>
</gene>